<sequence>MLIRKEYRFEAAHIVRGCSTARCRWNIHGHSFRVELFLRSDSLDNAGMVMDFSLLRPWVREVFEAFDHSYLVWDREPEEFKENVRRMSRRWVELPFSPTAENLARFFHWIVQKMLDRTLFANGEACVEVRSVRVHETETGYAETEGREPLVTDLDSIPLQSVVFSDEVMSDTKIGEIMSVLSSENGRFGCPEYL</sequence>
<dbReference type="GO" id="GO:0070497">
    <property type="term" value="F:6-carboxytetrahydropterin synthase activity"/>
    <property type="evidence" value="ECO:0007669"/>
    <property type="project" value="UniProtKB-EC"/>
</dbReference>
<dbReference type="Pfam" id="PF01242">
    <property type="entry name" value="PTPS"/>
    <property type="match status" value="1"/>
</dbReference>
<evidence type="ECO:0000256" key="9">
    <source>
        <dbReference type="ARBA" id="ARBA00031449"/>
    </source>
</evidence>
<dbReference type="EC" id="4.1.2.50" evidence="4"/>
<comment type="similarity">
    <text evidence="3">Belongs to the PTPS family. QueD subfamily.</text>
</comment>
<dbReference type="InterPro" id="IPR038418">
    <property type="entry name" value="6-PTP_synth/QueD_sf"/>
</dbReference>
<organism evidence="11 12">
    <name type="scientific">Candidatus Cryptobacteroides intestinavium</name>
    <dbReference type="NCBI Taxonomy" id="2840766"/>
    <lineage>
        <taxon>Bacteria</taxon>
        <taxon>Pseudomonadati</taxon>
        <taxon>Bacteroidota</taxon>
        <taxon>Bacteroidia</taxon>
        <taxon>Bacteroidales</taxon>
        <taxon>Candidatus Cryptobacteroides</taxon>
    </lineage>
</organism>
<reference evidence="11" key="2">
    <citation type="journal article" date="2021" name="PeerJ">
        <title>Extensive microbial diversity within the chicken gut microbiome revealed by metagenomics and culture.</title>
        <authorList>
            <person name="Gilroy R."/>
            <person name="Ravi A."/>
            <person name="Getino M."/>
            <person name="Pursley I."/>
            <person name="Horton D.L."/>
            <person name="Alikhan N.F."/>
            <person name="Baker D."/>
            <person name="Gharbi K."/>
            <person name="Hall N."/>
            <person name="Watson M."/>
            <person name="Adriaenssens E.M."/>
            <person name="Foster-Nyarko E."/>
            <person name="Jarju S."/>
            <person name="Secka A."/>
            <person name="Antonio M."/>
            <person name="Oren A."/>
            <person name="Chaudhuri R.R."/>
            <person name="La Ragione R."/>
            <person name="Hildebrand F."/>
            <person name="Pallen M.J."/>
        </authorList>
    </citation>
    <scope>NUCLEOTIDE SEQUENCE</scope>
    <source>
        <strain evidence="11">B1-20833</strain>
    </source>
</reference>
<proteinExistence type="inferred from homology"/>
<evidence type="ECO:0000256" key="2">
    <source>
        <dbReference type="ARBA" id="ARBA00005061"/>
    </source>
</evidence>
<protein>
    <recommendedName>
        <fullName evidence="5">6-carboxy-5,6,7,8-tetrahydropterin synthase</fullName>
        <ecNumber evidence="4">4.1.2.50</ecNumber>
    </recommendedName>
    <alternativeName>
        <fullName evidence="9">Queuosine biosynthesis protein QueD</fullName>
    </alternativeName>
</protein>
<evidence type="ECO:0000256" key="6">
    <source>
        <dbReference type="ARBA" id="ARBA00022723"/>
    </source>
</evidence>
<keyword evidence="6" id="KW-0479">Metal-binding</keyword>
<dbReference type="AlphaFoldDB" id="A0A9D9HIM3"/>
<evidence type="ECO:0000313" key="11">
    <source>
        <dbReference type="EMBL" id="MBO8452538.1"/>
    </source>
</evidence>
<dbReference type="Proteomes" id="UP000823661">
    <property type="component" value="Unassembled WGS sequence"/>
</dbReference>
<dbReference type="Gene3D" id="3.30.479.10">
    <property type="entry name" value="6-pyruvoyl tetrahydropterin synthase/QueD"/>
    <property type="match status" value="1"/>
</dbReference>
<reference evidence="11" key="1">
    <citation type="submission" date="2020-10" db="EMBL/GenBank/DDBJ databases">
        <authorList>
            <person name="Gilroy R."/>
        </authorList>
    </citation>
    <scope>NUCLEOTIDE SEQUENCE</scope>
    <source>
        <strain evidence="11">B1-20833</strain>
    </source>
</reference>
<evidence type="ECO:0000256" key="1">
    <source>
        <dbReference type="ARBA" id="ARBA00001947"/>
    </source>
</evidence>
<dbReference type="GO" id="GO:0046872">
    <property type="term" value="F:metal ion binding"/>
    <property type="evidence" value="ECO:0007669"/>
    <property type="project" value="UniProtKB-KW"/>
</dbReference>
<dbReference type="SUPFAM" id="SSF55620">
    <property type="entry name" value="Tetrahydrobiopterin biosynthesis enzymes-like"/>
    <property type="match status" value="1"/>
</dbReference>
<evidence type="ECO:0000313" key="12">
    <source>
        <dbReference type="Proteomes" id="UP000823661"/>
    </source>
</evidence>
<keyword evidence="8" id="KW-0456">Lyase</keyword>
<keyword evidence="7" id="KW-0862">Zinc</keyword>
<evidence type="ECO:0000256" key="5">
    <source>
        <dbReference type="ARBA" id="ARBA00018141"/>
    </source>
</evidence>
<comment type="cofactor">
    <cofactor evidence="1">
        <name>Zn(2+)</name>
        <dbReference type="ChEBI" id="CHEBI:29105"/>
    </cofactor>
</comment>
<evidence type="ECO:0000256" key="4">
    <source>
        <dbReference type="ARBA" id="ARBA00012982"/>
    </source>
</evidence>
<dbReference type="InterPro" id="IPR007115">
    <property type="entry name" value="6-PTP_synth/QueD"/>
</dbReference>
<gene>
    <name evidence="11" type="ORF">IAC06_06610</name>
</gene>
<evidence type="ECO:0000256" key="7">
    <source>
        <dbReference type="ARBA" id="ARBA00022833"/>
    </source>
</evidence>
<comment type="pathway">
    <text evidence="2">Purine metabolism; 7-cyano-7-deazaguanine biosynthesis.</text>
</comment>
<dbReference type="PANTHER" id="PTHR12589">
    <property type="entry name" value="PYRUVOYL TETRAHYDROBIOPTERIN SYNTHASE"/>
    <property type="match status" value="1"/>
</dbReference>
<comment type="catalytic activity">
    <reaction evidence="10">
        <text>7,8-dihydroneopterin 3'-triphosphate + H2O = 6-carboxy-5,6,7,8-tetrahydropterin + triphosphate + acetaldehyde + 2 H(+)</text>
        <dbReference type="Rhea" id="RHEA:27966"/>
        <dbReference type="ChEBI" id="CHEBI:15343"/>
        <dbReference type="ChEBI" id="CHEBI:15377"/>
        <dbReference type="ChEBI" id="CHEBI:15378"/>
        <dbReference type="ChEBI" id="CHEBI:18036"/>
        <dbReference type="ChEBI" id="CHEBI:58462"/>
        <dbReference type="ChEBI" id="CHEBI:61032"/>
        <dbReference type="EC" id="4.1.2.50"/>
    </reaction>
</comment>
<dbReference type="EMBL" id="JADIMI010000066">
    <property type="protein sequence ID" value="MBO8452538.1"/>
    <property type="molecule type" value="Genomic_DNA"/>
</dbReference>
<dbReference type="PANTHER" id="PTHR12589:SF7">
    <property type="entry name" value="6-PYRUVOYL TETRAHYDROBIOPTERIN SYNTHASE"/>
    <property type="match status" value="1"/>
</dbReference>
<evidence type="ECO:0000256" key="10">
    <source>
        <dbReference type="ARBA" id="ARBA00048807"/>
    </source>
</evidence>
<comment type="caution">
    <text evidence="11">The sequence shown here is derived from an EMBL/GenBank/DDBJ whole genome shotgun (WGS) entry which is preliminary data.</text>
</comment>
<accession>A0A9D9HIM3</accession>
<evidence type="ECO:0000256" key="3">
    <source>
        <dbReference type="ARBA" id="ARBA00008900"/>
    </source>
</evidence>
<evidence type="ECO:0000256" key="8">
    <source>
        <dbReference type="ARBA" id="ARBA00023239"/>
    </source>
</evidence>
<name>A0A9D9HIM3_9BACT</name>